<feature type="region of interest" description="Disordered" evidence="1">
    <location>
        <begin position="83"/>
        <end position="147"/>
    </location>
</feature>
<evidence type="ECO:0000256" key="1">
    <source>
        <dbReference type="SAM" id="MobiDB-lite"/>
    </source>
</evidence>
<organism evidence="2 3">
    <name type="scientific">Exophiala sideris</name>
    <dbReference type="NCBI Taxonomy" id="1016849"/>
    <lineage>
        <taxon>Eukaryota</taxon>
        <taxon>Fungi</taxon>
        <taxon>Dikarya</taxon>
        <taxon>Ascomycota</taxon>
        <taxon>Pezizomycotina</taxon>
        <taxon>Eurotiomycetes</taxon>
        <taxon>Chaetothyriomycetidae</taxon>
        <taxon>Chaetothyriales</taxon>
        <taxon>Herpotrichiellaceae</taxon>
        <taxon>Exophiala</taxon>
    </lineage>
</organism>
<sequence length="198" mass="21894">MPTSSDRSSKKAGKQRTPVVRLLHFFQIFVDSLTDHREVQTDSLPIRSGQSKAHKSSIAPFEERSFYQSTDSHALIPARSAAFRADTHSVPPSYNDDTSTEYDQDDQDSTAEETLPRSCNEDCPGRPGAGDGYHSHHNHYKASSHNDGMTNNVTYSTTNFVVQGHQLNGDASSGKLLTDFMEKFMAEHFKKAPAGTQA</sequence>
<dbReference type="AlphaFoldDB" id="A0A0D1YLD8"/>
<dbReference type="Proteomes" id="UP000053599">
    <property type="component" value="Unassembled WGS sequence"/>
</dbReference>
<accession>A0A0D1YLD8</accession>
<protein>
    <submittedName>
        <fullName evidence="2">Uncharacterized protein</fullName>
    </submittedName>
</protein>
<proteinExistence type="predicted"/>
<reference evidence="2 3" key="1">
    <citation type="submission" date="2015-01" db="EMBL/GenBank/DDBJ databases">
        <title>The Genome Sequence of Exophiala sideris CBS121828.</title>
        <authorList>
            <consortium name="The Broad Institute Genomics Platform"/>
            <person name="Cuomo C."/>
            <person name="de Hoog S."/>
            <person name="Gorbushina A."/>
            <person name="Stielow B."/>
            <person name="Teixiera M."/>
            <person name="Abouelleil A."/>
            <person name="Chapman S.B."/>
            <person name="Priest M."/>
            <person name="Young S.K."/>
            <person name="Wortman J."/>
            <person name="Nusbaum C."/>
            <person name="Birren B."/>
        </authorList>
    </citation>
    <scope>NUCLEOTIDE SEQUENCE [LARGE SCALE GENOMIC DNA]</scope>
    <source>
        <strain evidence="2 3">CBS 121828</strain>
    </source>
</reference>
<dbReference type="HOGENOM" id="CLU_1378142_0_0_1"/>
<feature type="compositionally biased region" description="Acidic residues" evidence="1">
    <location>
        <begin position="98"/>
        <end position="111"/>
    </location>
</feature>
<evidence type="ECO:0000313" key="3">
    <source>
        <dbReference type="Proteomes" id="UP000053599"/>
    </source>
</evidence>
<evidence type="ECO:0000313" key="2">
    <source>
        <dbReference type="EMBL" id="KIV83647.1"/>
    </source>
</evidence>
<dbReference type="EMBL" id="KN846952">
    <property type="protein sequence ID" value="KIV83647.1"/>
    <property type="molecule type" value="Genomic_DNA"/>
</dbReference>
<gene>
    <name evidence="2" type="ORF">PV11_05651</name>
</gene>
<name>A0A0D1YLD8_9EURO</name>